<dbReference type="Gene3D" id="3.90.550.10">
    <property type="entry name" value="Spore Coat Polysaccharide Biosynthesis Protein SpsA, Chain A"/>
    <property type="match status" value="1"/>
</dbReference>
<dbReference type="CDD" id="cd00761">
    <property type="entry name" value="Glyco_tranf_GTA_type"/>
    <property type="match status" value="1"/>
</dbReference>
<evidence type="ECO:0000259" key="1">
    <source>
        <dbReference type="Pfam" id="PF00535"/>
    </source>
</evidence>
<feature type="domain" description="Glycosyltransferase 2-like" evidence="1">
    <location>
        <begin position="5"/>
        <end position="169"/>
    </location>
</feature>
<evidence type="ECO:0000313" key="2">
    <source>
        <dbReference type="EMBL" id="KAA8999856.1"/>
    </source>
</evidence>
<dbReference type="AlphaFoldDB" id="A0A5J5G0N9"/>
<comment type="caution">
    <text evidence="2">The sequence shown here is derived from an EMBL/GenBank/DDBJ whole genome shotgun (WGS) entry which is preliminary data.</text>
</comment>
<organism evidence="2 3">
    <name type="scientific">Affinibrenneria salicis</name>
    <dbReference type="NCBI Taxonomy" id="2590031"/>
    <lineage>
        <taxon>Bacteria</taxon>
        <taxon>Pseudomonadati</taxon>
        <taxon>Pseudomonadota</taxon>
        <taxon>Gammaproteobacteria</taxon>
        <taxon>Enterobacterales</taxon>
        <taxon>Pectobacteriaceae</taxon>
        <taxon>Affinibrenneria</taxon>
    </lineage>
</organism>
<dbReference type="SUPFAM" id="SSF53448">
    <property type="entry name" value="Nucleotide-diphospho-sugar transferases"/>
    <property type="match status" value="1"/>
</dbReference>
<sequence length="307" mass="35075">MKNVTVIIPTCNGGSVWEKAAKKISLEKDKYNFNVFVIDSESTDNTIKIAKKLGFEVKSIRRSDFNHGGTRNKAFNLSNSEFFVFLTQDAIPEKDAIKNIISFLDKNKNVCCTYGKQIPHDTANPLAIHARFFNYKKNSYITGLSVNNIVGVRKVFSSNSFSAYRANYFHELGGFPSHTILSEDMYLAAKSILAGYNVAYVANAVVKHSHNYTPWEEFKRYFDIGVFHYDEKWIRDNFGGAGSEGKKFIVSEFKYLLKNNPLWIPRACLHNLLKITGYKLGQNYTKLPIIFVKKLSMHKGFWNKTNP</sequence>
<accession>A0A5J5G0N9</accession>
<keyword evidence="3" id="KW-1185">Reference proteome</keyword>
<reference evidence="2 3" key="1">
    <citation type="submission" date="2019-09" db="EMBL/GenBank/DDBJ databases">
        <authorList>
            <person name="Li Y."/>
        </authorList>
    </citation>
    <scope>NUCLEOTIDE SEQUENCE [LARGE SCALE GENOMIC DNA]</scope>
    <source>
        <strain evidence="2 3">L3-3HA</strain>
    </source>
</reference>
<dbReference type="InterPro" id="IPR050834">
    <property type="entry name" value="Glycosyltransf_2"/>
</dbReference>
<dbReference type="InterPro" id="IPR029044">
    <property type="entry name" value="Nucleotide-diphossugar_trans"/>
</dbReference>
<dbReference type="RefSeq" id="WP_150435057.1">
    <property type="nucleotide sequence ID" value="NZ_VYKJ01000005.1"/>
</dbReference>
<dbReference type="PANTHER" id="PTHR43685:SF13">
    <property type="entry name" value="O ANTIGEN BIOSYNTHESIS RHAMNOSYLTRANSFERASE RFBN"/>
    <property type="match status" value="1"/>
</dbReference>
<gene>
    <name evidence="2" type="ORF">FJU30_11175</name>
</gene>
<evidence type="ECO:0000313" key="3">
    <source>
        <dbReference type="Proteomes" id="UP000335415"/>
    </source>
</evidence>
<dbReference type="PANTHER" id="PTHR43685">
    <property type="entry name" value="GLYCOSYLTRANSFERASE"/>
    <property type="match status" value="1"/>
</dbReference>
<dbReference type="GO" id="GO:0016740">
    <property type="term" value="F:transferase activity"/>
    <property type="evidence" value="ECO:0007669"/>
    <property type="project" value="UniProtKB-KW"/>
</dbReference>
<name>A0A5J5G0N9_9GAMM</name>
<dbReference type="GO" id="GO:0044010">
    <property type="term" value="P:single-species biofilm formation"/>
    <property type="evidence" value="ECO:0007669"/>
    <property type="project" value="TreeGrafter"/>
</dbReference>
<dbReference type="Proteomes" id="UP000335415">
    <property type="component" value="Unassembled WGS sequence"/>
</dbReference>
<dbReference type="Pfam" id="PF00535">
    <property type="entry name" value="Glycos_transf_2"/>
    <property type="match status" value="1"/>
</dbReference>
<dbReference type="InterPro" id="IPR001173">
    <property type="entry name" value="Glyco_trans_2-like"/>
</dbReference>
<protein>
    <submittedName>
        <fullName evidence="2">Glycosyltransferase</fullName>
    </submittedName>
</protein>
<dbReference type="OrthoDB" id="9790005at2"/>
<keyword evidence="2" id="KW-0808">Transferase</keyword>
<proteinExistence type="predicted"/>
<dbReference type="EMBL" id="VYKJ01000005">
    <property type="protein sequence ID" value="KAA8999856.1"/>
    <property type="molecule type" value="Genomic_DNA"/>
</dbReference>